<proteinExistence type="predicted"/>
<evidence type="ECO:0000313" key="18">
    <source>
        <dbReference type="EMBL" id="KAJ7636789.1"/>
    </source>
</evidence>
<dbReference type="Proteomes" id="UP001221142">
    <property type="component" value="Unassembled WGS sequence"/>
</dbReference>
<dbReference type="InterPro" id="IPR015366">
    <property type="entry name" value="S53_propep"/>
</dbReference>
<dbReference type="Pfam" id="PF09286">
    <property type="entry name" value="Pro-kuma_activ"/>
    <property type="match status" value="1"/>
</dbReference>
<keyword evidence="10 15" id="KW-0720">Serine protease</keyword>
<dbReference type="SUPFAM" id="SSF54897">
    <property type="entry name" value="Protease propeptides/inhibitors"/>
    <property type="match status" value="1"/>
</dbReference>
<feature type="active site" description="Charge relay system" evidence="15">
    <location>
        <position position="281"/>
    </location>
</feature>
<dbReference type="SMART" id="SM00944">
    <property type="entry name" value="Pro-kuma_activ"/>
    <property type="match status" value="1"/>
</dbReference>
<keyword evidence="9 15" id="KW-0378">Hydrolase</keyword>
<feature type="binding site" evidence="15">
    <location>
        <position position="543"/>
    </location>
    <ligand>
        <name>Ca(2+)</name>
        <dbReference type="ChEBI" id="CHEBI:29108"/>
    </ligand>
</feature>
<dbReference type="Gene3D" id="3.40.50.200">
    <property type="entry name" value="Peptidase S8/S53 domain"/>
    <property type="match status" value="1"/>
</dbReference>
<dbReference type="PANTHER" id="PTHR14218">
    <property type="entry name" value="PROTEASE S8 TRIPEPTIDYL PEPTIDASE I CLN2"/>
    <property type="match status" value="1"/>
</dbReference>
<name>A0AAD7C3J2_9AGAR</name>
<evidence type="ECO:0000259" key="17">
    <source>
        <dbReference type="PROSITE" id="PS51695"/>
    </source>
</evidence>
<dbReference type="GO" id="GO:0046872">
    <property type="term" value="F:metal ion binding"/>
    <property type="evidence" value="ECO:0007669"/>
    <property type="project" value="UniProtKB-UniRule"/>
</dbReference>
<dbReference type="FunFam" id="3.40.50.200:FF:000015">
    <property type="entry name" value="Tripeptidyl peptidase A"/>
    <property type="match status" value="1"/>
</dbReference>
<evidence type="ECO:0000256" key="10">
    <source>
        <dbReference type="ARBA" id="ARBA00022825"/>
    </source>
</evidence>
<accession>A0AAD7C3J2</accession>
<feature type="chain" id="PRO_5042121721" description="tripeptidyl-peptidase II" evidence="16">
    <location>
        <begin position="20"/>
        <end position="564"/>
    </location>
</feature>
<dbReference type="GO" id="GO:0008240">
    <property type="term" value="F:tripeptidyl-peptidase activity"/>
    <property type="evidence" value="ECO:0007669"/>
    <property type="project" value="UniProtKB-EC"/>
</dbReference>
<dbReference type="SUPFAM" id="SSF52743">
    <property type="entry name" value="Subtilisin-like"/>
    <property type="match status" value="1"/>
</dbReference>
<keyword evidence="14" id="KW-0325">Glycoprotein</keyword>
<evidence type="ECO:0000256" key="14">
    <source>
        <dbReference type="ARBA" id="ARBA00023180"/>
    </source>
</evidence>
<dbReference type="EMBL" id="JARKIF010000006">
    <property type="protein sequence ID" value="KAJ7636789.1"/>
    <property type="molecule type" value="Genomic_DNA"/>
</dbReference>
<keyword evidence="12" id="KW-0843">Virulence</keyword>
<comment type="caution">
    <text evidence="18">The sequence shown here is derived from an EMBL/GenBank/DDBJ whole genome shotgun (WGS) entry which is preliminary data.</text>
</comment>
<sequence length="564" mass="59617">MHTVLFLLLSAWVFSTGYGKRIPLTVHESIAAIPTGFVHSSSVPSRQPITLRIALTHTDIAHLQAQTYAVSDPESPHYGQHLSLPEITEYVKPTDETLSAVSEWVEGNGIPWKTVSPAGDLIQITLTVGQADALLSTKFSEFTHADSGERVIRTLAYSVPTSLRRHIQFIHPTISFVPPFSSSSLTAISSTLHSDVISSFCALVVTPTCLQGMYGIPSIKSHNNSLNTIGVAGYIDQWANKADVQLFLEKFRPDLASNTSFAVSSIDGGYNNQDWQAAGSEANLDVQYTLGLASNVPVTFLSVGANRTDSVFGFVDLAHKILAQPLSSRPRTLSTSYGFDESALTLFQSVYLCNTYMTLGAAGVSVLFSSGDGGVGGNQKGQTCDKFVPTGPSGCPFVTSVGGSTGLPPQTASSLSSGGFSNYFATPAYQAADVARYINSLDGQYDGLYNPGGRGFPDVAAQAENVAIIWMGEVWKVGGTSASTPIFASMIALVNDRLLTAGKPVLGFLNPFLYSKKGRAAFTDVTSGINPGCNTTGFSASPGWDPVTGLGTPNFTSLLSAAGL</sequence>
<feature type="binding site" evidence="15">
    <location>
        <position position="545"/>
    </location>
    <ligand>
        <name>Ca(2+)</name>
        <dbReference type="ChEBI" id="CHEBI:29108"/>
    </ligand>
</feature>
<feature type="active site" description="Charge relay system" evidence="15">
    <location>
        <position position="285"/>
    </location>
</feature>
<dbReference type="GO" id="GO:0004252">
    <property type="term" value="F:serine-type endopeptidase activity"/>
    <property type="evidence" value="ECO:0007669"/>
    <property type="project" value="UniProtKB-UniRule"/>
</dbReference>
<evidence type="ECO:0000256" key="3">
    <source>
        <dbReference type="ARBA" id="ARBA00004239"/>
    </source>
</evidence>
<dbReference type="CDD" id="cd04056">
    <property type="entry name" value="Peptidases_S53"/>
    <property type="match status" value="1"/>
</dbReference>
<keyword evidence="6 15" id="KW-0645">Protease</keyword>
<dbReference type="EC" id="3.4.14.10" evidence="4"/>
<evidence type="ECO:0000256" key="9">
    <source>
        <dbReference type="ARBA" id="ARBA00022801"/>
    </source>
</evidence>
<evidence type="ECO:0000313" key="19">
    <source>
        <dbReference type="Proteomes" id="UP001221142"/>
    </source>
</evidence>
<dbReference type="InterPro" id="IPR036852">
    <property type="entry name" value="Peptidase_S8/S53_dom_sf"/>
</dbReference>
<feature type="binding site" evidence="15">
    <location>
        <position position="525"/>
    </location>
    <ligand>
        <name>Ca(2+)</name>
        <dbReference type="ChEBI" id="CHEBI:29108"/>
    </ligand>
</feature>
<dbReference type="GO" id="GO:0006508">
    <property type="term" value="P:proteolysis"/>
    <property type="evidence" value="ECO:0007669"/>
    <property type="project" value="UniProtKB-KW"/>
</dbReference>
<evidence type="ECO:0000256" key="6">
    <source>
        <dbReference type="ARBA" id="ARBA00022670"/>
    </source>
</evidence>
<keyword evidence="5" id="KW-0964">Secreted</keyword>
<evidence type="ECO:0000256" key="1">
    <source>
        <dbReference type="ARBA" id="ARBA00001910"/>
    </source>
</evidence>
<evidence type="ECO:0000256" key="15">
    <source>
        <dbReference type="PROSITE-ProRule" id="PRU01032"/>
    </source>
</evidence>
<dbReference type="PROSITE" id="PS51695">
    <property type="entry name" value="SEDOLISIN"/>
    <property type="match status" value="1"/>
</dbReference>
<feature type="binding site" evidence="15">
    <location>
        <position position="524"/>
    </location>
    <ligand>
        <name>Ca(2+)</name>
        <dbReference type="ChEBI" id="CHEBI:29108"/>
    </ligand>
</feature>
<evidence type="ECO:0000256" key="4">
    <source>
        <dbReference type="ARBA" id="ARBA00012462"/>
    </source>
</evidence>
<protein>
    <recommendedName>
        <fullName evidence="4">tripeptidyl-peptidase II</fullName>
        <ecNumber evidence="4">3.4.14.10</ecNumber>
    </recommendedName>
</protein>
<evidence type="ECO:0000256" key="8">
    <source>
        <dbReference type="ARBA" id="ARBA00022729"/>
    </source>
</evidence>
<evidence type="ECO:0000256" key="12">
    <source>
        <dbReference type="ARBA" id="ARBA00023026"/>
    </source>
</evidence>
<evidence type="ECO:0000256" key="7">
    <source>
        <dbReference type="ARBA" id="ARBA00022723"/>
    </source>
</evidence>
<organism evidence="18 19">
    <name type="scientific">Roridomyces roridus</name>
    <dbReference type="NCBI Taxonomy" id="1738132"/>
    <lineage>
        <taxon>Eukaryota</taxon>
        <taxon>Fungi</taxon>
        <taxon>Dikarya</taxon>
        <taxon>Basidiomycota</taxon>
        <taxon>Agaricomycotina</taxon>
        <taxon>Agaricomycetes</taxon>
        <taxon>Agaricomycetidae</taxon>
        <taxon>Agaricales</taxon>
        <taxon>Marasmiineae</taxon>
        <taxon>Mycenaceae</taxon>
        <taxon>Roridomyces</taxon>
    </lineage>
</organism>
<keyword evidence="7 15" id="KW-0479">Metal-binding</keyword>
<comment type="subcellular location">
    <subcellularLocation>
        <location evidence="3">Secreted</location>
        <location evidence="3">Extracellular space</location>
    </subcellularLocation>
</comment>
<feature type="active site" description="Charge relay system" evidence="15">
    <location>
        <position position="481"/>
    </location>
</feature>
<comment type="function">
    <text evidence="2">Secreted tripeptidyl-peptidase which degrades proteins at acidic pHs and is involved in virulence.</text>
</comment>
<keyword evidence="11 15" id="KW-0106">Calcium</keyword>
<dbReference type="InterPro" id="IPR030400">
    <property type="entry name" value="Sedolisin_dom"/>
</dbReference>
<dbReference type="CDD" id="cd11377">
    <property type="entry name" value="Pro-peptidase_S53"/>
    <property type="match status" value="1"/>
</dbReference>
<dbReference type="PANTHER" id="PTHR14218:SF15">
    <property type="entry name" value="TRIPEPTIDYL-PEPTIDASE 1"/>
    <property type="match status" value="1"/>
</dbReference>
<evidence type="ECO:0000256" key="2">
    <source>
        <dbReference type="ARBA" id="ARBA00002451"/>
    </source>
</evidence>
<evidence type="ECO:0000256" key="5">
    <source>
        <dbReference type="ARBA" id="ARBA00022525"/>
    </source>
</evidence>
<evidence type="ECO:0000256" key="16">
    <source>
        <dbReference type="SAM" id="SignalP"/>
    </source>
</evidence>
<gene>
    <name evidence="18" type="ORF">FB45DRAFT_742212</name>
</gene>
<evidence type="ECO:0000256" key="13">
    <source>
        <dbReference type="ARBA" id="ARBA00023145"/>
    </source>
</evidence>
<keyword evidence="8 16" id="KW-0732">Signal</keyword>
<feature type="signal peptide" evidence="16">
    <location>
        <begin position="1"/>
        <end position="19"/>
    </location>
</feature>
<keyword evidence="19" id="KW-1185">Reference proteome</keyword>
<reference evidence="18" key="1">
    <citation type="submission" date="2023-03" db="EMBL/GenBank/DDBJ databases">
        <title>Massive genome expansion in bonnet fungi (Mycena s.s.) driven by repeated elements and novel gene families across ecological guilds.</title>
        <authorList>
            <consortium name="Lawrence Berkeley National Laboratory"/>
            <person name="Harder C.B."/>
            <person name="Miyauchi S."/>
            <person name="Viragh M."/>
            <person name="Kuo A."/>
            <person name="Thoen E."/>
            <person name="Andreopoulos B."/>
            <person name="Lu D."/>
            <person name="Skrede I."/>
            <person name="Drula E."/>
            <person name="Henrissat B."/>
            <person name="Morin E."/>
            <person name="Kohler A."/>
            <person name="Barry K."/>
            <person name="LaButti K."/>
            <person name="Morin E."/>
            <person name="Salamov A."/>
            <person name="Lipzen A."/>
            <person name="Mereny Z."/>
            <person name="Hegedus B."/>
            <person name="Baldrian P."/>
            <person name="Stursova M."/>
            <person name="Weitz H."/>
            <person name="Taylor A."/>
            <person name="Grigoriev I.V."/>
            <person name="Nagy L.G."/>
            <person name="Martin F."/>
            <person name="Kauserud H."/>
        </authorList>
    </citation>
    <scope>NUCLEOTIDE SEQUENCE</scope>
    <source>
        <strain evidence="18">9284</strain>
    </source>
</reference>
<evidence type="ECO:0000256" key="11">
    <source>
        <dbReference type="ARBA" id="ARBA00022837"/>
    </source>
</evidence>
<dbReference type="GO" id="GO:0005576">
    <property type="term" value="C:extracellular region"/>
    <property type="evidence" value="ECO:0007669"/>
    <property type="project" value="UniProtKB-SubCell"/>
</dbReference>
<keyword evidence="13" id="KW-0865">Zymogen</keyword>
<comment type="cofactor">
    <cofactor evidence="15">
        <name>Ca(2+)</name>
        <dbReference type="ChEBI" id="CHEBI:29108"/>
    </cofactor>
    <text evidence="15">Binds 1 Ca(2+) ion per subunit.</text>
</comment>
<comment type="catalytic activity">
    <reaction evidence="1">
        <text>Release of an N-terminal tripeptide from a polypeptide.</text>
        <dbReference type="EC" id="3.4.14.10"/>
    </reaction>
</comment>
<dbReference type="InterPro" id="IPR050819">
    <property type="entry name" value="Tripeptidyl-peptidase_I"/>
</dbReference>
<feature type="domain" description="Peptidase S53" evidence="17">
    <location>
        <begin position="204"/>
        <end position="564"/>
    </location>
</feature>
<dbReference type="AlphaFoldDB" id="A0AAD7C3J2"/>